<dbReference type="Gene3D" id="3.40.190.10">
    <property type="entry name" value="Periplasmic binding protein-like II"/>
    <property type="match status" value="2"/>
</dbReference>
<dbReference type="NCBIfam" id="TIGR02995">
    <property type="entry name" value="ectoine_ehuB"/>
    <property type="match status" value="1"/>
</dbReference>
<dbReference type="Proteomes" id="UP000245202">
    <property type="component" value="Unassembled WGS sequence"/>
</dbReference>
<comment type="caution">
    <text evidence="3">The sequence shown here is derived from an EMBL/GenBank/DDBJ whole genome shotgun (WGS) entry which is preliminary data.</text>
</comment>
<dbReference type="EMBL" id="BDQX01000116">
    <property type="protein sequence ID" value="GBG07941.1"/>
    <property type="molecule type" value="Genomic_DNA"/>
</dbReference>
<dbReference type="SMART" id="SM00062">
    <property type="entry name" value="PBPb"/>
    <property type="match status" value="1"/>
</dbReference>
<evidence type="ECO:0000256" key="1">
    <source>
        <dbReference type="ARBA" id="ARBA00022729"/>
    </source>
</evidence>
<keyword evidence="1" id="KW-0732">Signal</keyword>
<organism evidence="3 4">
    <name type="scientific">Paenibacillus agaridevorans</name>
    <dbReference type="NCBI Taxonomy" id="171404"/>
    <lineage>
        <taxon>Bacteria</taxon>
        <taxon>Bacillati</taxon>
        <taxon>Bacillota</taxon>
        <taxon>Bacilli</taxon>
        <taxon>Bacillales</taxon>
        <taxon>Paenibacillaceae</taxon>
        <taxon>Paenibacillus</taxon>
    </lineage>
</organism>
<keyword evidence="4" id="KW-1185">Reference proteome</keyword>
<evidence type="ECO:0000313" key="3">
    <source>
        <dbReference type="EMBL" id="GBG07941.1"/>
    </source>
</evidence>
<gene>
    <name evidence="3" type="ORF">PAT3040_02506</name>
</gene>
<feature type="domain" description="Solute-binding protein family 3/N-terminal" evidence="2">
    <location>
        <begin position="77"/>
        <end position="311"/>
    </location>
</feature>
<dbReference type="PANTHER" id="PTHR35936">
    <property type="entry name" value="MEMBRANE-BOUND LYTIC MUREIN TRANSGLYCOSYLASE F"/>
    <property type="match status" value="1"/>
</dbReference>
<name>A0A2R5EX35_9BACL</name>
<dbReference type="GO" id="GO:0033294">
    <property type="term" value="F:ectoine binding"/>
    <property type="evidence" value="ECO:0007669"/>
    <property type="project" value="InterPro"/>
</dbReference>
<dbReference type="AlphaFoldDB" id="A0A2R5EX35"/>
<evidence type="ECO:0000259" key="2">
    <source>
        <dbReference type="SMART" id="SM00062"/>
    </source>
</evidence>
<dbReference type="InterPro" id="IPR001638">
    <property type="entry name" value="Solute-binding_3/MltF_N"/>
</dbReference>
<dbReference type="Pfam" id="PF00497">
    <property type="entry name" value="SBP_bac_3"/>
    <property type="match status" value="1"/>
</dbReference>
<accession>A0A2R5EX35</accession>
<reference evidence="3 4" key="1">
    <citation type="submission" date="2017-08" db="EMBL/GenBank/DDBJ databases">
        <title>Substantial Increase in Enzyme Production by Combined Drug-Resistance Mutations in Paenibacillus agaridevorans.</title>
        <authorList>
            <person name="Tanaka Y."/>
            <person name="Funane K."/>
            <person name="Hosaka T."/>
            <person name="Shiwa Y."/>
            <person name="Fujita N."/>
            <person name="Miyazaki T."/>
            <person name="Yoshikawa H."/>
            <person name="Murakami K."/>
            <person name="Kasahara K."/>
            <person name="Inaoka T."/>
            <person name="Hiraga Y."/>
            <person name="Ochi K."/>
        </authorList>
    </citation>
    <scope>NUCLEOTIDE SEQUENCE [LARGE SCALE GENOMIC DNA]</scope>
    <source>
        <strain evidence="3 4">T-3040</strain>
    </source>
</reference>
<proteinExistence type="predicted"/>
<dbReference type="InterPro" id="IPR014337">
    <property type="entry name" value="Ectoine_EhuB"/>
</dbReference>
<protein>
    <submittedName>
        <fullName evidence="3">Ectoine/hydroxyectoine ABC transporter substrate-binding protein EhuB</fullName>
    </submittedName>
</protein>
<evidence type="ECO:0000313" key="4">
    <source>
        <dbReference type="Proteomes" id="UP000245202"/>
    </source>
</evidence>
<dbReference type="SUPFAM" id="SSF53850">
    <property type="entry name" value="Periplasmic binding protein-like II"/>
    <property type="match status" value="1"/>
</dbReference>
<sequence>MEMTSSRIHVSLLSVRKKRSERLVERNVRKKWMMLILATMLLLTACSENGSSGKNDGGQTDNGNAASTLEKAKEQGYITIGFAGENPYAYKDENGELTGEAVEIARTILKRLGIEEMRAELTEFSGLIAGLQAKRFDIIAAGMFINPERCEAVLFANPEYSIGEGLAVKAGNPLNLTSYKAIAENKDAKVAVMSGAVEIGYLEASGVTEAQMVIVPDQDAAISALQSGRADAMTMTGPALQSRLDQAGDEGLERVMDFEQPTVDGNSVRGYGASAFRLDDVSLQEAFNTELDAMKENGELLQILQQFGFTEQELPGDVTAPQLCSPQA</sequence>
<dbReference type="PANTHER" id="PTHR35936:SF17">
    <property type="entry name" value="ARGININE-BINDING EXTRACELLULAR PROTEIN ARTP"/>
    <property type="match status" value="1"/>
</dbReference>
<dbReference type="GO" id="GO:0051470">
    <property type="term" value="P:ectoine transmembrane transport"/>
    <property type="evidence" value="ECO:0007669"/>
    <property type="project" value="InterPro"/>
</dbReference>
<dbReference type="CDD" id="cd01002">
    <property type="entry name" value="PBP2_Ehub_like"/>
    <property type="match status" value="1"/>
</dbReference>